<reference evidence="1 2" key="2">
    <citation type="journal article" date="2014" name="Emerg. Microbes Infect.">
        <title>Potential impact on kidney infection: a whole-genome analysis of Leptospira santarosai serovar Shermani.</title>
        <authorList>
            <person name="Chou L.F."/>
            <person name="Chen T.W."/>
            <person name="Ko Y.C."/>
            <person name="Pan M.J."/>
            <person name="Tian Y.C."/>
            <person name="Chiu C.H."/>
            <person name="Tang P."/>
            <person name="Hung C.C."/>
            <person name="Yang C.W."/>
        </authorList>
    </citation>
    <scope>NUCLEOTIDE SEQUENCE</scope>
    <source>
        <strain evidence="1 2">LT 821</strain>
    </source>
</reference>
<accession>A0A097ESS6</accession>
<reference evidence="1 2" key="1">
    <citation type="journal article" date="2012" name="Gene">
        <title>Sequence of Leptospira santarosai serovar Shermani genome and prediction of virulence-associated genes.</title>
        <authorList>
            <person name="Chou L.F."/>
            <person name="Chen Y.T."/>
            <person name="Lu C.W."/>
            <person name="Ko Y.C."/>
            <person name="Tang C.Y."/>
            <person name="Pan M.J."/>
            <person name="Tian Y.C."/>
            <person name="Chiu C.H."/>
            <person name="Hung C.C."/>
            <person name="Yang C.W."/>
        </authorList>
    </citation>
    <scope>NUCLEOTIDE SEQUENCE [LARGE SCALE GENOMIC DNA]</scope>
    <source>
        <strain evidence="1">LT 821</strain>
    </source>
</reference>
<dbReference type="AlphaFoldDB" id="A0A097ESS6"/>
<dbReference type="EMBL" id="CP006694">
    <property type="protein sequence ID" value="AIT10981.1"/>
    <property type="molecule type" value="Genomic_DNA"/>
</dbReference>
<sequence length="31" mass="3836">MTARYTIDLFCSEWLRFPKNISEMRLLLNSW</sequence>
<dbReference type="Proteomes" id="UP000035800">
    <property type="component" value="Chromosome I"/>
</dbReference>
<name>A0A097ESS6_9LEPT</name>
<protein>
    <submittedName>
        <fullName evidence="1">Uncharacterized protein</fullName>
    </submittedName>
</protein>
<dbReference type="KEGG" id="lst:LSS_22300"/>
<gene>
    <name evidence="1" type="ORF">LSS_22300</name>
</gene>
<organism evidence="1 2">
    <name type="scientific">Leptospira santarosai serovar Shermani str. LT 821</name>
    <dbReference type="NCBI Taxonomy" id="758847"/>
    <lineage>
        <taxon>Bacteria</taxon>
        <taxon>Pseudomonadati</taxon>
        <taxon>Spirochaetota</taxon>
        <taxon>Spirochaetia</taxon>
        <taxon>Leptospirales</taxon>
        <taxon>Leptospiraceae</taxon>
        <taxon>Leptospira</taxon>
    </lineage>
</organism>
<evidence type="ECO:0000313" key="1">
    <source>
        <dbReference type="EMBL" id="AIT10981.1"/>
    </source>
</evidence>
<dbReference type="STRING" id="758847.LSS_22300"/>
<proteinExistence type="predicted"/>
<evidence type="ECO:0000313" key="2">
    <source>
        <dbReference type="Proteomes" id="UP000035800"/>
    </source>
</evidence>